<organism evidence="3 4">
    <name type="scientific">Daldinia eschscholtzii</name>
    <dbReference type="NCBI Taxonomy" id="292717"/>
    <lineage>
        <taxon>Eukaryota</taxon>
        <taxon>Fungi</taxon>
        <taxon>Dikarya</taxon>
        <taxon>Ascomycota</taxon>
        <taxon>Pezizomycotina</taxon>
        <taxon>Sordariomycetes</taxon>
        <taxon>Xylariomycetidae</taxon>
        <taxon>Xylariales</taxon>
        <taxon>Hypoxylaceae</taxon>
        <taxon>Daldinia</taxon>
    </lineage>
</organism>
<dbReference type="EMBL" id="JBANMG010000003">
    <property type="protein sequence ID" value="KAK6955945.1"/>
    <property type="molecule type" value="Genomic_DNA"/>
</dbReference>
<reference evidence="3 4" key="1">
    <citation type="journal article" date="2024" name="Front Chem Biol">
        <title>Unveiling the potential of Daldinia eschscholtzii MFLUCC 19-0629 through bioactivity and bioinformatics studies for enhanced sustainable agriculture production.</title>
        <authorList>
            <person name="Brooks S."/>
            <person name="Weaver J.A."/>
            <person name="Klomchit A."/>
            <person name="Alharthi S.A."/>
            <person name="Onlamun T."/>
            <person name="Nurani R."/>
            <person name="Vong T.K."/>
            <person name="Alberti F."/>
            <person name="Greco C."/>
        </authorList>
    </citation>
    <scope>NUCLEOTIDE SEQUENCE [LARGE SCALE GENOMIC DNA]</scope>
    <source>
        <strain evidence="3">MFLUCC 19-0629</strain>
    </source>
</reference>
<dbReference type="InterPro" id="IPR057678">
    <property type="entry name" value="DUF7918"/>
</dbReference>
<dbReference type="AlphaFoldDB" id="A0AAX6MTK2"/>
<dbReference type="PANTHER" id="PTHR36223">
    <property type="entry name" value="BETA-LACTAMASE-TYPE TRANSPEPTIDASE FOLD DOMAIN CONTAINING PROTEIN"/>
    <property type="match status" value="1"/>
</dbReference>
<accession>A0AAX6MTK2</accession>
<sequence length="335" mass="38076">MAILSEHPGLEVTVRVNGLTATEYDCSYDLESHVGEDFDEDTLCVKYIESSDDTMYYISLKVTQDYPWGYKDHCLHAVVFIDGQWVKAEYCHDINTDSGDWERYVNYRVTEDSRDNFVKQYFRFAPITAVEGDEQRYQEDRLRAQDIGIINVRIYRAIETGAIDNIPSHRRPVGADLELSSEAAQEYGITHGTRYSEPVQMLSTPSYGDCIHLPEDNGPIAEFYFVYRSREALISQGLMPRDPDSTPEYSSPSPSPTPSDGGSAEPAASRYRTYIDENGNEVVDLVDSDTDDHNNVDQVQAEVESEIDETDLDVIFAGIQEYYADDDKDPDYVDY</sequence>
<evidence type="ECO:0000259" key="2">
    <source>
        <dbReference type="Pfam" id="PF25534"/>
    </source>
</evidence>
<gene>
    <name evidence="3" type="ORF">Daesc_003592</name>
</gene>
<proteinExistence type="predicted"/>
<dbReference type="PANTHER" id="PTHR36223:SF1">
    <property type="entry name" value="TRANSCRIPTION ELONGATION FACTOR EAF N-TERMINAL DOMAIN-CONTAINING PROTEIN"/>
    <property type="match status" value="1"/>
</dbReference>
<comment type="caution">
    <text evidence="3">The sequence shown here is derived from an EMBL/GenBank/DDBJ whole genome shotgun (WGS) entry which is preliminary data.</text>
</comment>
<evidence type="ECO:0000256" key="1">
    <source>
        <dbReference type="SAM" id="MobiDB-lite"/>
    </source>
</evidence>
<keyword evidence="4" id="KW-1185">Reference proteome</keyword>
<name>A0AAX6MTK2_9PEZI</name>
<dbReference type="Pfam" id="PF25534">
    <property type="entry name" value="DUF7918"/>
    <property type="match status" value="1"/>
</dbReference>
<feature type="domain" description="DUF7918" evidence="2">
    <location>
        <begin position="9"/>
        <end position="242"/>
    </location>
</feature>
<evidence type="ECO:0000313" key="4">
    <source>
        <dbReference type="Proteomes" id="UP001369815"/>
    </source>
</evidence>
<protein>
    <recommendedName>
        <fullName evidence="2">DUF7918 domain-containing protein</fullName>
    </recommendedName>
</protein>
<feature type="region of interest" description="Disordered" evidence="1">
    <location>
        <begin position="237"/>
        <end position="267"/>
    </location>
</feature>
<evidence type="ECO:0000313" key="3">
    <source>
        <dbReference type="EMBL" id="KAK6955945.1"/>
    </source>
</evidence>
<dbReference type="Proteomes" id="UP001369815">
    <property type="component" value="Unassembled WGS sequence"/>
</dbReference>